<evidence type="ECO:0000313" key="2">
    <source>
        <dbReference type="EMBL" id="MFD2639787.1"/>
    </source>
</evidence>
<dbReference type="Pfam" id="PF26149">
    <property type="entry name" value="YuzK"/>
    <property type="match status" value="1"/>
</dbReference>
<gene>
    <name evidence="2" type="ORF">ACFSW4_13040</name>
</gene>
<evidence type="ECO:0000313" key="3">
    <source>
        <dbReference type="Proteomes" id="UP001597452"/>
    </source>
</evidence>
<accession>A0ABW5QCZ5</accession>
<reference evidence="3" key="1">
    <citation type="journal article" date="2019" name="Int. J. Syst. Evol. Microbiol.">
        <title>The Global Catalogue of Microorganisms (GCM) 10K type strain sequencing project: providing services to taxonomists for standard genome sequencing and annotation.</title>
        <authorList>
            <consortium name="The Broad Institute Genomics Platform"/>
            <consortium name="The Broad Institute Genome Sequencing Center for Infectious Disease"/>
            <person name="Wu L."/>
            <person name="Ma J."/>
        </authorList>
    </citation>
    <scope>NUCLEOTIDE SEQUENCE [LARGE SCALE GENOMIC DNA]</scope>
    <source>
        <strain evidence="3">TISTR 1571</strain>
    </source>
</reference>
<evidence type="ECO:0008006" key="4">
    <source>
        <dbReference type="Google" id="ProtNLM"/>
    </source>
</evidence>
<sequence length="50" mass="6179">MEKAMQQSHGVGYTEYSQKLEKRLQIEKEREKNYRESRRLVSEVDRQIHR</sequence>
<keyword evidence="3" id="KW-1185">Reference proteome</keyword>
<protein>
    <recommendedName>
        <fullName evidence="4">YuzK</fullName>
    </recommendedName>
</protein>
<evidence type="ECO:0000256" key="1">
    <source>
        <dbReference type="SAM" id="MobiDB-lite"/>
    </source>
</evidence>
<comment type="caution">
    <text evidence="2">The sequence shown here is derived from an EMBL/GenBank/DDBJ whole genome shotgun (WGS) entry which is preliminary data.</text>
</comment>
<proteinExistence type="predicted"/>
<dbReference type="Proteomes" id="UP001597452">
    <property type="component" value="Unassembled WGS sequence"/>
</dbReference>
<organism evidence="2 3">
    <name type="scientific">Piscibacillus salipiscarius</name>
    <dbReference type="NCBI Taxonomy" id="299480"/>
    <lineage>
        <taxon>Bacteria</taxon>
        <taxon>Bacillati</taxon>
        <taxon>Bacillota</taxon>
        <taxon>Bacilli</taxon>
        <taxon>Bacillales</taxon>
        <taxon>Bacillaceae</taxon>
        <taxon>Piscibacillus</taxon>
    </lineage>
</organism>
<name>A0ABW5QCZ5_9BACI</name>
<dbReference type="EMBL" id="JBHUMZ010000047">
    <property type="protein sequence ID" value="MFD2639787.1"/>
    <property type="molecule type" value="Genomic_DNA"/>
</dbReference>
<feature type="region of interest" description="Disordered" evidence="1">
    <location>
        <begin position="28"/>
        <end position="50"/>
    </location>
</feature>
<dbReference type="InterPro" id="IPR058676">
    <property type="entry name" value="YuzK"/>
</dbReference>